<dbReference type="OrthoDB" id="9816559at2"/>
<feature type="signal peptide" evidence="1">
    <location>
        <begin position="1"/>
        <end position="18"/>
    </location>
</feature>
<accession>A0A1G8FH84</accession>
<dbReference type="SUPFAM" id="SSF81901">
    <property type="entry name" value="HCP-like"/>
    <property type="match status" value="1"/>
</dbReference>
<dbReference type="AlphaFoldDB" id="A0A1G8FH84"/>
<name>A0A1G8FH84_9PROT</name>
<organism evidence="2 3">
    <name type="scientific">Roseospirillum parvum</name>
    <dbReference type="NCBI Taxonomy" id="83401"/>
    <lineage>
        <taxon>Bacteria</taxon>
        <taxon>Pseudomonadati</taxon>
        <taxon>Pseudomonadota</taxon>
        <taxon>Alphaproteobacteria</taxon>
        <taxon>Rhodospirillales</taxon>
        <taxon>Rhodospirillaceae</taxon>
        <taxon>Roseospirillum</taxon>
    </lineage>
</organism>
<evidence type="ECO:0008006" key="4">
    <source>
        <dbReference type="Google" id="ProtNLM"/>
    </source>
</evidence>
<gene>
    <name evidence="2" type="ORF">SAMN05421742_11419</name>
</gene>
<dbReference type="InterPro" id="IPR011990">
    <property type="entry name" value="TPR-like_helical_dom_sf"/>
</dbReference>
<protein>
    <recommendedName>
        <fullName evidence="4">Sel1 repeat family protein</fullName>
    </recommendedName>
</protein>
<feature type="chain" id="PRO_5011787173" description="Sel1 repeat family protein" evidence="1">
    <location>
        <begin position="19"/>
        <end position="307"/>
    </location>
</feature>
<sequence length="307" mass="33983">MRLWVFLLAMVMALPVVAEEVTCGPQGAWHDPAMEYHLDDLLALIEARLDWEEGKPRADDPGDPERVAAAVAAWQRLAEPHDGRPGNAEARWWLGHLMMDGKAGFEADAWGALEFLLPAAEAGHLEAMTQAGRILVREENAERLTPKVFAHDPAIPAPTKGRACLKRAAWLGNREAQRRWADLTPQANGEIGPILVASGLDLDDGAINNVATELVTGYGDYPLAKKLYARCAICGLPICQFNYGVFLGKFEKDEVETEEVAFWVMLASKNGLAIADRIVNRNTPAIKDDDWMRMLRRIDAWSESKCD</sequence>
<proteinExistence type="predicted"/>
<evidence type="ECO:0000256" key="1">
    <source>
        <dbReference type="SAM" id="SignalP"/>
    </source>
</evidence>
<evidence type="ECO:0000313" key="2">
    <source>
        <dbReference type="EMBL" id="SDH81504.1"/>
    </source>
</evidence>
<dbReference type="RefSeq" id="WP_092621611.1">
    <property type="nucleotide sequence ID" value="NZ_FNCV01000014.1"/>
</dbReference>
<dbReference type="Proteomes" id="UP000217076">
    <property type="component" value="Unassembled WGS sequence"/>
</dbReference>
<reference evidence="3" key="1">
    <citation type="submission" date="2016-10" db="EMBL/GenBank/DDBJ databases">
        <authorList>
            <person name="Varghese N."/>
            <person name="Submissions S."/>
        </authorList>
    </citation>
    <scope>NUCLEOTIDE SEQUENCE [LARGE SCALE GENOMIC DNA]</scope>
    <source>
        <strain evidence="3">930I</strain>
    </source>
</reference>
<dbReference type="EMBL" id="FNCV01000014">
    <property type="protein sequence ID" value="SDH81504.1"/>
    <property type="molecule type" value="Genomic_DNA"/>
</dbReference>
<evidence type="ECO:0000313" key="3">
    <source>
        <dbReference type="Proteomes" id="UP000217076"/>
    </source>
</evidence>
<keyword evidence="1" id="KW-0732">Signal</keyword>
<dbReference type="Gene3D" id="1.25.40.10">
    <property type="entry name" value="Tetratricopeptide repeat domain"/>
    <property type="match status" value="1"/>
</dbReference>
<keyword evidence="3" id="KW-1185">Reference proteome</keyword>